<name>A0A0D3II75_EMIH1</name>
<keyword evidence="3" id="KW-1185">Reference proteome</keyword>
<evidence type="ECO:0000313" key="3">
    <source>
        <dbReference type="Proteomes" id="UP000013827"/>
    </source>
</evidence>
<dbReference type="KEGG" id="ehx:EMIHUDRAFT_215295"/>
<proteinExistence type="predicted"/>
<feature type="transmembrane region" description="Helical" evidence="1">
    <location>
        <begin position="72"/>
        <end position="90"/>
    </location>
</feature>
<keyword evidence="1" id="KW-0472">Membrane</keyword>
<accession>A0A0D3II75</accession>
<dbReference type="RefSeq" id="XP_005763389.1">
    <property type="nucleotide sequence ID" value="XM_005763332.1"/>
</dbReference>
<keyword evidence="1" id="KW-1133">Transmembrane helix</keyword>
<evidence type="ECO:0000313" key="2">
    <source>
        <dbReference type="EnsemblProtists" id="EOD10960"/>
    </source>
</evidence>
<reference evidence="2" key="2">
    <citation type="submission" date="2024-10" db="UniProtKB">
        <authorList>
            <consortium name="EnsemblProtists"/>
        </authorList>
    </citation>
    <scope>IDENTIFICATION</scope>
</reference>
<dbReference type="PaxDb" id="2903-EOD10960"/>
<organism evidence="2 3">
    <name type="scientific">Emiliania huxleyi (strain CCMP1516)</name>
    <dbReference type="NCBI Taxonomy" id="280463"/>
    <lineage>
        <taxon>Eukaryota</taxon>
        <taxon>Haptista</taxon>
        <taxon>Haptophyta</taxon>
        <taxon>Prymnesiophyceae</taxon>
        <taxon>Isochrysidales</taxon>
        <taxon>Noelaerhabdaceae</taxon>
        <taxon>Emiliania</taxon>
    </lineage>
</organism>
<protein>
    <submittedName>
        <fullName evidence="2">Uncharacterized protein</fullName>
    </submittedName>
</protein>
<dbReference type="EnsemblProtists" id="EOD10960">
    <property type="protein sequence ID" value="EOD10960"/>
    <property type="gene ID" value="EMIHUDRAFT_215295"/>
</dbReference>
<dbReference type="Proteomes" id="UP000013827">
    <property type="component" value="Unassembled WGS sequence"/>
</dbReference>
<sequence>MEAVLRTLDVVVDESFPDGGDYAGYSVASFRRRFRLSDGVAYPFLENRRLYRTDRRLSVADGTQGSDCSEPLAIALALLAVGLAALLALLRGISTRAGKAPSQGLQLAEHSGGAAAPRLASRGIREYVTPAGLALGTSAPQVGFHTEGKQSEDFSLFRMEFTWSTWTWSTWSTWSSTAFFGHAAASPGPVAGRTNT</sequence>
<reference evidence="3" key="1">
    <citation type="journal article" date="2013" name="Nature">
        <title>Pan genome of the phytoplankton Emiliania underpins its global distribution.</title>
        <authorList>
            <person name="Read B.A."/>
            <person name="Kegel J."/>
            <person name="Klute M.J."/>
            <person name="Kuo A."/>
            <person name="Lefebvre S.C."/>
            <person name="Maumus F."/>
            <person name="Mayer C."/>
            <person name="Miller J."/>
            <person name="Monier A."/>
            <person name="Salamov A."/>
            <person name="Young J."/>
            <person name="Aguilar M."/>
            <person name="Claverie J.M."/>
            <person name="Frickenhaus S."/>
            <person name="Gonzalez K."/>
            <person name="Herman E.K."/>
            <person name="Lin Y.C."/>
            <person name="Napier J."/>
            <person name="Ogata H."/>
            <person name="Sarno A.F."/>
            <person name="Shmutz J."/>
            <person name="Schroeder D."/>
            <person name="de Vargas C."/>
            <person name="Verret F."/>
            <person name="von Dassow P."/>
            <person name="Valentin K."/>
            <person name="Van de Peer Y."/>
            <person name="Wheeler G."/>
            <person name="Dacks J.B."/>
            <person name="Delwiche C.F."/>
            <person name="Dyhrman S.T."/>
            <person name="Glockner G."/>
            <person name="John U."/>
            <person name="Richards T."/>
            <person name="Worden A.Z."/>
            <person name="Zhang X."/>
            <person name="Grigoriev I.V."/>
            <person name="Allen A.E."/>
            <person name="Bidle K."/>
            <person name="Borodovsky M."/>
            <person name="Bowler C."/>
            <person name="Brownlee C."/>
            <person name="Cock J.M."/>
            <person name="Elias M."/>
            <person name="Gladyshev V.N."/>
            <person name="Groth M."/>
            <person name="Guda C."/>
            <person name="Hadaegh A."/>
            <person name="Iglesias-Rodriguez M.D."/>
            <person name="Jenkins J."/>
            <person name="Jones B.M."/>
            <person name="Lawson T."/>
            <person name="Leese F."/>
            <person name="Lindquist E."/>
            <person name="Lobanov A."/>
            <person name="Lomsadze A."/>
            <person name="Malik S.B."/>
            <person name="Marsh M.E."/>
            <person name="Mackinder L."/>
            <person name="Mock T."/>
            <person name="Mueller-Roeber B."/>
            <person name="Pagarete A."/>
            <person name="Parker M."/>
            <person name="Probert I."/>
            <person name="Quesneville H."/>
            <person name="Raines C."/>
            <person name="Rensing S.A."/>
            <person name="Riano-Pachon D.M."/>
            <person name="Richier S."/>
            <person name="Rokitta S."/>
            <person name="Shiraiwa Y."/>
            <person name="Soanes D.M."/>
            <person name="van der Giezen M."/>
            <person name="Wahlund T.M."/>
            <person name="Williams B."/>
            <person name="Wilson W."/>
            <person name="Wolfe G."/>
            <person name="Wurch L.L."/>
        </authorList>
    </citation>
    <scope>NUCLEOTIDE SEQUENCE</scope>
</reference>
<evidence type="ECO:0000256" key="1">
    <source>
        <dbReference type="SAM" id="Phobius"/>
    </source>
</evidence>
<keyword evidence="1" id="KW-0812">Transmembrane</keyword>
<dbReference type="AlphaFoldDB" id="A0A0D3II75"/>
<dbReference type="GeneID" id="17257027"/>
<dbReference type="HOGENOM" id="CLU_1605765_0_0_1"/>